<dbReference type="EMBL" id="MU274907">
    <property type="protein sequence ID" value="KAI0090620.1"/>
    <property type="molecule type" value="Genomic_DNA"/>
</dbReference>
<reference evidence="1" key="1">
    <citation type="journal article" date="2021" name="Environ. Microbiol.">
        <title>Gene family expansions and transcriptome signatures uncover fungal adaptations to wood decay.</title>
        <authorList>
            <person name="Hage H."/>
            <person name="Miyauchi S."/>
            <person name="Viragh M."/>
            <person name="Drula E."/>
            <person name="Min B."/>
            <person name="Chaduli D."/>
            <person name="Navarro D."/>
            <person name="Favel A."/>
            <person name="Norest M."/>
            <person name="Lesage-Meessen L."/>
            <person name="Balint B."/>
            <person name="Merenyi Z."/>
            <person name="de Eugenio L."/>
            <person name="Morin E."/>
            <person name="Martinez A.T."/>
            <person name="Baldrian P."/>
            <person name="Stursova M."/>
            <person name="Martinez M.J."/>
            <person name="Novotny C."/>
            <person name="Magnuson J.K."/>
            <person name="Spatafora J.W."/>
            <person name="Maurice S."/>
            <person name="Pangilinan J."/>
            <person name="Andreopoulos W."/>
            <person name="LaButti K."/>
            <person name="Hundley H."/>
            <person name="Na H."/>
            <person name="Kuo A."/>
            <person name="Barry K."/>
            <person name="Lipzen A."/>
            <person name="Henrissat B."/>
            <person name="Riley R."/>
            <person name="Ahrendt S."/>
            <person name="Nagy L.G."/>
            <person name="Grigoriev I.V."/>
            <person name="Martin F."/>
            <person name="Rosso M.N."/>
        </authorList>
    </citation>
    <scope>NUCLEOTIDE SEQUENCE</scope>
    <source>
        <strain evidence="1">CBS 384.51</strain>
    </source>
</reference>
<name>A0ACB8U8Q7_9APHY</name>
<dbReference type="Proteomes" id="UP001055072">
    <property type="component" value="Unassembled WGS sequence"/>
</dbReference>
<gene>
    <name evidence="1" type="ORF">BDY19DRAFT_722807</name>
</gene>
<accession>A0ACB8U8Q7</accession>
<proteinExistence type="predicted"/>
<sequence>MSVQKQVLAFDIYGTILDTGGIAKALQSHVGIDEEKAKQVSLLWRRYQLEYTWRLNAMELYEPFNVVTKNALMHALGEQRIRANDEAIDQLMNAYNTLTPFDDAIPALQALSKLSHVKVLIFSNGTREMVTSALNAASVSSLNDGLYLADDQEVKIYKPAKKIYQGLLAKVNEAREDGAGYTGEDVWLVSGNPFDVVGARNAGLQAFWVDRAGAGWLDRASPVKPSTIVRSLSDIVKIVGGER</sequence>
<evidence type="ECO:0000313" key="1">
    <source>
        <dbReference type="EMBL" id="KAI0090620.1"/>
    </source>
</evidence>
<comment type="caution">
    <text evidence="1">The sequence shown here is derived from an EMBL/GenBank/DDBJ whole genome shotgun (WGS) entry which is preliminary data.</text>
</comment>
<protein>
    <submittedName>
        <fullName evidence="1">Haloacid dehalogenase</fullName>
    </submittedName>
</protein>
<evidence type="ECO:0000313" key="2">
    <source>
        <dbReference type="Proteomes" id="UP001055072"/>
    </source>
</evidence>
<keyword evidence="2" id="KW-1185">Reference proteome</keyword>
<organism evidence="1 2">
    <name type="scientific">Irpex rosettiformis</name>
    <dbReference type="NCBI Taxonomy" id="378272"/>
    <lineage>
        <taxon>Eukaryota</taxon>
        <taxon>Fungi</taxon>
        <taxon>Dikarya</taxon>
        <taxon>Basidiomycota</taxon>
        <taxon>Agaricomycotina</taxon>
        <taxon>Agaricomycetes</taxon>
        <taxon>Polyporales</taxon>
        <taxon>Irpicaceae</taxon>
        <taxon>Irpex</taxon>
    </lineage>
</organism>